<dbReference type="InterPro" id="IPR009057">
    <property type="entry name" value="Homeodomain-like_sf"/>
</dbReference>
<reference evidence="5 6" key="1">
    <citation type="submission" date="2017-07" db="EMBL/GenBank/DDBJ databases">
        <title>Leptospira spp. isolated from tropical soils.</title>
        <authorList>
            <person name="Thibeaux R."/>
            <person name="Iraola G."/>
            <person name="Ferres I."/>
            <person name="Bierque E."/>
            <person name="Girault D."/>
            <person name="Soupe-Gilbert M.-E."/>
            <person name="Picardeau M."/>
            <person name="Goarant C."/>
        </authorList>
    </citation>
    <scope>NUCLEOTIDE SEQUENCE [LARGE SCALE GENOMIC DNA]</scope>
    <source>
        <strain evidence="4 6">FH1-B-B1</strain>
        <strain evidence="3 5">FH1-B-C1</strain>
    </source>
</reference>
<dbReference type="Gene3D" id="1.10.10.60">
    <property type="entry name" value="Homeodomain-like"/>
    <property type="match status" value="1"/>
</dbReference>
<feature type="domain" description="DNA binding HTH" evidence="2">
    <location>
        <begin position="268"/>
        <end position="306"/>
    </location>
</feature>
<protein>
    <submittedName>
        <fullName evidence="4">Transcriptional regulator</fullName>
    </submittedName>
</protein>
<evidence type="ECO:0000313" key="4">
    <source>
        <dbReference type="EMBL" id="PJZ72369.1"/>
    </source>
</evidence>
<dbReference type="EMBL" id="NPDZ01000010">
    <property type="protein sequence ID" value="PJZ72369.1"/>
    <property type="molecule type" value="Genomic_DNA"/>
</dbReference>
<organism evidence="4 6">
    <name type="scientific">Leptospira perolatii</name>
    <dbReference type="NCBI Taxonomy" id="2023191"/>
    <lineage>
        <taxon>Bacteria</taxon>
        <taxon>Pseudomonadati</taxon>
        <taxon>Spirochaetota</taxon>
        <taxon>Spirochaetia</taxon>
        <taxon>Leptospirales</taxon>
        <taxon>Leptospiraceae</taxon>
        <taxon>Leptospira</taxon>
    </lineage>
</organism>
<dbReference type="RefSeq" id="WP_100714302.1">
    <property type="nucleotide sequence ID" value="NZ_NPDY01000011.1"/>
</dbReference>
<evidence type="ECO:0000313" key="6">
    <source>
        <dbReference type="Proteomes" id="UP000231990"/>
    </source>
</evidence>
<feature type="compositionally biased region" description="Basic residues" evidence="1">
    <location>
        <begin position="371"/>
        <end position="389"/>
    </location>
</feature>
<evidence type="ECO:0000256" key="1">
    <source>
        <dbReference type="SAM" id="MobiDB-lite"/>
    </source>
</evidence>
<keyword evidence="5" id="KW-1185">Reference proteome</keyword>
<evidence type="ECO:0000313" key="5">
    <source>
        <dbReference type="Proteomes" id="UP000231962"/>
    </source>
</evidence>
<name>A0A2M9ZJY6_9LEPT</name>
<gene>
    <name evidence="3" type="ORF">CH360_12070</name>
    <name evidence="4" type="ORF">CH373_14550</name>
</gene>
<dbReference type="Proteomes" id="UP000231962">
    <property type="component" value="Unassembled WGS sequence"/>
</dbReference>
<dbReference type="GO" id="GO:0043565">
    <property type="term" value="F:sequence-specific DNA binding"/>
    <property type="evidence" value="ECO:0007669"/>
    <property type="project" value="InterPro"/>
</dbReference>
<proteinExistence type="predicted"/>
<dbReference type="OrthoDB" id="318194at2"/>
<feature type="compositionally biased region" description="Basic and acidic residues" evidence="1">
    <location>
        <begin position="344"/>
        <end position="370"/>
    </location>
</feature>
<feature type="region of interest" description="Disordered" evidence="1">
    <location>
        <begin position="312"/>
        <end position="389"/>
    </location>
</feature>
<dbReference type="Pfam" id="PF02954">
    <property type="entry name" value="HTH_8"/>
    <property type="match status" value="1"/>
</dbReference>
<accession>A0A2M9ZJY6</accession>
<comment type="caution">
    <text evidence="4">The sequence shown here is derived from an EMBL/GenBank/DDBJ whole genome shotgun (WGS) entry which is preliminary data.</text>
</comment>
<sequence>MKIENLYKYFLYTQASHLPVWEEENHALLGLLPKERILMELADLSLADREFSRIPEEYLVREIPETLLAFFQKQRTIPVLSPLGERKEDWDKPRLLAELSRSSWVAKEPEKKESNDPESPEEKSKQTQWFMEVLLQNFPDGLLATDLDGHSVFYNETFENEILPRKWFKDSILHAEKLLKEMSKELLGNYLKTHELRLEEGKLSVQTFLPDLDCLVRVSILHQKGKPVGYLYHFSPASSKVNHQDADGFIFPSVAEAFRQKLPLETILKEVEGSYIYQSLKRNQENVSHAALDLGVPRTTLQNRIKFLDLTSKFPMNRDQPIPRRKSPKEQESVSAASSVPKNVPDKKPKKKTSDGKSKPKARGLREKSPVRKKSGSSKKKVSAKKKAK</sequence>
<dbReference type="Proteomes" id="UP000231990">
    <property type="component" value="Unassembled WGS sequence"/>
</dbReference>
<dbReference type="InterPro" id="IPR002197">
    <property type="entry name" value="HTH_Fis"/>
</dbReference>
<evidence type="ECO:0000313" key="3">
    <source>
        <dbReference type="EMBL" id="PJZ69249.1"/>
    </source>
</evidence>
<dbReference type="AlphaFoldDB" id="A0A2M9ZJY6"/>
<dbReference type="SUPFAM" id="SSF46689">
    <property type="entry name" value="Homeodomain-like"/>
    <property type="match status" value="1"/>
</dbReference>
<dbReference type="EMBL" id="NPDY01000011">
    <property type="protein sequence ID" value="PJZ69249.1"/>
    <property type="molecule type" value="Genomic_DNA"/>
</dbReference>
<evidence type="ECO:0000259" key="2">
    <source>
        <dbReference type="Pfam" id="PF02954"/>
    </source>
</evidence>